<sequence>KRHSSLTDAGGVLPSQSPLAQHNTNAWRLLLWQIANRLTETSTVRGRALPGGVEVRARQRLLEGGVRMSAEQTTTTTMTSHSSTSIVHLTTATKASREPYVPVCVICLLHAVPCPGAI</sequence>
<accession>A0A5K3G8B3</accession>
<proteinExistence type="predicted"/>
<dbReference type="WBParaSite" id="MCU_014880-RA">
    <property type="protein sequence ID" value="MCU_014880-RA"/>
    <property type="gene ID" value="MCU_014880"/>
</dbReference>
<protein>
    <submittedName>
        <fullName evidence="1">Secreted protein</fullName>
    </submittedName>
</protein>
<organism evidence="1">
    <name type="scientific">Mesocestoides corti</name>
    <name type="common">Flatworm</name>
    <dbReference type="NCBI Taxonomy" id="53468"/>
    <lineage>
        <taxon>Eukaryota</taxon>
        <taxon>Metazoa</taxon>
        <taxon>Spiralia</taxon>
        <taxon>Lophotrochozoa</taxon>
        <taxon>Platyhelminthes</taxon>
        <taxon>Cestoda</taxon>
        <taxon>Eucestoda</taxon>
        <taxon>Cyclophyllidea</taxon>
        <taxon>Mesocestoididae</taxon>
        <taxon>Mesocestoides</taxon>
    </lineage>
</organism>
<name>A0A5K3G8B3_MESCO</name>
<reference evidence="1" key="1">
    <citation type="submission" date="2019-11" db="UniProtKB">
        <authorList>
            <consortium name="WormBaseParasite"/>
        </authorList>
    </citation>
    <scope>IDENTIFICATION</scope>
</reference>
<dbReference type="AlphaFoldDB" id="A0A5K3G8B3"/>
<evidence type="ECO:0000313" key="1">
    <source>
        <dbReference type="WBParaSite" id="MCU_014880-RA"/>
    </source>
</evidence>